<dbReference type="EMBL" id="KN847464">
    <property type="protein sequence ID" value="KIW35730.1"/>
    <property type="molecule type" value="Genomic_DNA"/>
</dbReference>
<accession>A0A0D2D0G8</accession>
<dbReference type="AlphaFoldDB" id="A0A0D2D0G8"/>
<evidence type="ECO:0000313" key="1">
    <source>
        <dbReference type="EMBL" id="KIW35730.1"/>
    </source>
</evidence>
<gene>
    <name evidence="1" type="ORF">PV06_11929</name>
</gene>
<dbReference type="Proteomes" id="UP000053342">
    <property type="component" value="Unassembled WGS sequence"/>
</dbReference>
<organism evidence="1 2">
    <name type="scientific">Exophiala oligosperma</name>
    <dbReference type="NCBI Taxonomy" id="215243"/>
    <lineage>
        <taxon>Eukaryota</taxon>
        <taxon>Fungi</taxon>
        <taxon>Dikarya</taxon>
        <taxon>Ascomycota</taxon>
        <taxon>Pezizomycotina</taxon>
        <taxon>Eurotiomycetes</taxon>
        <taxon>Chaetothyriomycetidae</taxon>
        <taxon>Chaetothyriales</taxon>
        <taxon>Herpotrichiellaceae</taxon>
        <taxon>Exophiala</taxon>
    </lineage>
</organism>
<protein>
    <submittedName>
        <fullName evidence="1">Uncharacterized protein</fullName>
    </submittedName>
</protein>
<reference evidence="1 2" key="1">
    <citation type="submission" date="2015-01" db="EMBL/GenBank/DDBJ databases">
        <title>The Genome Sequence of Exophiala oligosperma CBS72588.</title>
        <authorList>
            <consortium name="The Broad Institute Genomics Platform"/>
            <person name="Cuomo C."/>
            <person name="de Hoog S."/>
            <person name="Gorbushina A."/>
            <person name="Stielow B."/>
            <person name="Teixiera M."/>
            <person name="Abouelleil A."/>
            <person name="Chapman S.B."/>
            <person name="Priest M."/>
            <person name="Young S.K."/>
            <person name="Wortman J."/>
            <person name="Nusbaum C."/>
            <person name="Birren B."/>
        </authorList>
    </citation>
    <scope>NUCLEOTIDE SEQUENCE [LARGE SCALE GENOMIC DNA]</scope>
    <source>
        <strain evidence="1 2">CBS 72588</strain>
    </source>
</reference>
<evidence type="ECO:0000313" key="2">
    <source>
        <dbReference type="Proteomes" id="UP000053342"/>
    </source>
</evidence>
<dbReference type="VEuPathDB" id="FungiDB:PV06_11929"/>
<keyword evidence="2" id="KW-1185">Reference proteome</keyword>
<dbReference type="GeneID" id="27364003"/>
<dbReference type="RefSeq" id="XP_016255946.1">
    <property type="nucleotide sequence ID" value="XM_016413675.1"/>
</dbReference>
<dbReference type="HOGENOM" id="CLU_1614764_0_0_1"/>
<dbReference type="OrthoDB" id="10585419at2759"/>
<name>A0A0D2D0G8_9EURO</name>
<sequence>MVFYTTLFEKAIANAPDFRFGLYELIDPIHVSIVEHLIWGKISMTERQWHRYLHPRRLVPGCEDWIAEKIASGHTVMLVGKDTDLLMKGIKDPVWYYKIRDFNVPLSVWLAPVNKDAQDSRTPRLPRRIVPPLRYNSMYIHMQDSWLLFAPMFQSRLMLCEIRLK</sequence>
<proteinExistence type="predicted"/>
<feature type="non-terminal residue" evidence="1">
    <location>
        <position position="165"/>
    </location>
</feature>